<dbReference type="Pfam" id="PF00112">
    <property type="entry name" value="Peptidase_C1"/>
    <property type="match status" value="1"/>
</dbReference>
<dbReference type="InterPro" id="IPR038765">
    <property type="entry name" value="Papain-like_cys_pep_sf"/>
</dbReference>
<protein>
    <recommendedName>
        <fullName evidence="3">Peptidase C1A papain C-terminal domain-containing protein</fullName>
    </recommendedName>
</protein>
<evidence type="ECO:0000313" key="5">
    <source>
        <dbReference type="Proteomes" id="UP001189429"/>
    </source>
</evidence>
<comment type="similarity">
    <text evidence="1">Belongs to the peptidase C1 family.</text>
</comment>
<accession>A0ABN9SRP4</accession>
<feature type="non-terminal residue" evidence="4">
    <location>
        <position position="1"/>
    </location>
</feature>
<sequence length="335" mass="36234">AQLNHFADWTEDELQGLRGYKKAYSHSPTQMGSTATAELHSEDMSKGLETDTFTWGHLDAILKATDQQSCGSCWAYAATAALNAHAEINNNTQRYSVAQIVACTPNPQECGGSGGCEGATAELAYEYALTKGLSLESDFPARPGGAQAACPADQRPPESLLSTGIASKAVVGPDGSEMHMLPDAMRGSLSMGMLGWTKLPENKERPLVRALIEYGPLAVAVAAGADWNWYYHGILTPQGCDRNHVISHAVVLYGYGKAMSTKHGEVKYWHIKNSWGQNWGEGGMLRLQRLDKEDEECGWDNKPEVGSGCRGGPKKAWVCGSCGILYDAVMPMFRL</sequence>
<dbReference type="Proteomes" id="UP001189429">
    <property type="component" value="Unassembled WGS sequence"/>
</dbReference>
<dbReference type="InterPro" id="IPR000668">
    <property type="entry name" value="Peptidase_C1A_C"/>
</dbReference>
<evidence type="ECO:0000256" key="2">
    <source>
        <dbReference type="ARBA" id="ARBA00023145"/>
    </source>
</evidence>
<gene>
    <name evidence="4" type="ORF">PCOR1329_LOCUS32007</name>
</gene>
<keyword evidence="5" id="KW-1185">Reference proteome</keyword>
<evidence type="ECO:0000313" key="4">
    <source>
        <dbReference type="EMBL" id="CAK0834630.1"/>
    </source>
</evidence>
<name>A0ABN9SRP4_9DINO</name>
<dbReference type="EMBL" id="CAUYUJ010012803">
    <property type="protein sequence ID" value="CAK0834630.1"/>
    <property type="molecule type" value="Genomic_DNA"/>
</dbReference>
<dbReference type="InterPro" id="IPR013128">
    <property type="entry name" value="Peptidase_C1A"/>
</dbReference>
<evidence type="ECO:0000259" key="3">
    <source>
        <dbReference type="SMART" id="SM00645"/>
    </source>
</evidence>
<dbReference type="Gene3D" id="3.90.70.10">
    <property type="entry name" value="Cysteine proteinases"/>
    <property type="match status" value="1"/>
</dbReference>
<dbReference type="PROSITE" id="PS00139">
    <property type="entry name" value="THIOL_PROTEASE_CYS"/>
    <property type="match status" value="1"/>
</dbReference>
<organism evidence="4 5">
    <name type="scientific">Prorocentrum cordatum</name>
    <dbReference type="NCBI Taxonomy" id="2364126"/>
    <lineage>
        <taxon>Eukaryota</taxon>
        <taxon>Sar</taxon>
        <taxon>Alveolata</taxon>
        <taxon>Dinophyceae</taxon>
        <taxon>Prorocentrales</taxon>
        <taxon>Prorocentraceae</taxon>
        <taxon>Prorocentrum</taxon>
    </lineage>
</organism>
<dbReference type="SMART" id="SM00645">
    <property type="entry name" value="Pept_C1"/>
    <property type="match status" value="1"/>
</dbReference>
<dbReference type="PANTHER" id="PTHR12411">
    <property type="entry name" value="CYSTEINE PROTEASE FAMILY C1-RELATED"/>
    <property type="match status" value="1"/>
</dbReference>
<reference evidence="4" key="1">
    <citation type="submission" date="2023-10" db="EMBL/GenBank/DDBJ databases">
        <authorList>
            <person name="Chen Y."/>
            <person name="Shah S."/>
            <person name="Dougan E. K."/>
            <person name="Thang M."/>
            <person name="Chan C."/>
        </authorList>
    </citation>
    <scope>NUCLEOTIDE SEQUENCE [LARGE SCALE GENOMIC DNA]</scope>
</reference>
<evidence type="ECO:0000256" key="1">
    <source>
        <dbReference type="ARBA" id="ARBA00008455"/>
    </source>
</evidence>
<proteinExistence type="inferred from homology"/>
<dbReference type="SUPFAM" id="SSF54001">
    <property type="entry name" value="Cysteine proteinases"/>
    <property type="match status" value="1"/>
</dbReference>
<keyword evidence="2" id="KW-0865">Zymogen</keyword>
<comment type="caution">
    <text evidence="4">The sequence shown here is derived from an EMBL/GenBank/DDBJ whole genome shotgun (WGS) entry which is preliminary data.</text>
</comment>
<dbReference type="InterPro" id="IPR000169">
    <property type="entry name" value="Pept_cys_AS"/>
</dbReference>
<feature type="domain" description="Peptidase C1A papain C-terminal" evidence="3">
    <location>
        <begin position="49"/>
        <end position="307"/>
    </location>
</feature>
<dbReference type="PRINTS" id="PR00705">
    <property type="entry name" value="PAPAIN"/>
</dbReference>